<keyword evidence="3" id="KW-0325">Glycoprotein</keyword>
<dbReference type="Pfam" id="PF01833">
    <property type="entry name" value="TIG"/>
    <property type="match status" value="2"/>
</dbReference>
<dbReference type="InterPro" id="IPR016201">
    <property type="entry name" value="PSI"/>
</dbReference>
<evidence type="ECO:0000256" key="3">
    <source>
        <dbReference type="ARBA" id="ARBA00023180"/>
    </source>
</evidence>
<dbReference type="GO" id="GO:0005886">
    <property type="term" value="C:plasma membrane"/>
    <property type="evidence" value="ECO:0007669"/>
    <property type="project" value="TreeGrafter"/>
</dbReference>
<dbReference type="SMART" id="SM00429">
    <property type="entry name" value="IPT"/>
    <property type="match status" value="2"/>
</dbReference>
<evidence type="ECO:0000256" key="1">
    <source>
        <dbReference type="ARBA" id="ARBA00004370"/>
    </source>
</evidence>
<dbReference type="SUPFAM" id="SSF81296">
    <property type="entry name" value="E set domains"/>
    <property type="match status" value="2"/>
</dbReference>
<dbReference type="SMART" id="SM00423">
    <property type="entry name" value="PSI"/>
    <property type="match status" value="2"/>
</dbReference>
<dbReference type="PANTHER" id="PTHR22625:SF70">
    <property type="entry name" value="PLEXIN A, ISOFORM A"/>
    <property type="match status" value="1"/>
</dbReference>
<feature type="non-terminal residue" evidence="6">
    <location>
        <position position="482"/>
    </location>
</feature>
<evidence type="ECO:0000259" key="4">
    <source>
        <dbReference type="SMART" id="SM00423"/>
    </source>
</evidence>
<dbReference type="GO" id="GO:0030334">
    <property type="term" value="P:regulation of cell migration"/>
    <property type="evidence" value="ECO:0007669"/>
    <property type="project" value="TreeGrafter"/>
</dbReference>
<dbReference type="InterPro" id="IPR031148">
    <property type="entry name" value="Plexin"/>
</dbReference>
<dbReference type="InterPro" id="IPR002165">
    <property type="entry name" value="Plexin_repeat"/>
</dbReference>
<dbReference type="OrthoDB" id="6153801at2759"/>
<dbReference type="InterPro" id="IPR002909">
    <property type="entry name" value="IPT_dom"/>
</dbReference>
<evidence type="ECO:0000313" key="6">
    <source>
        <dbReference type="EMBL" id="CAG5121707.1"/>
    </source>
</evidence>
<dbReference type="AlphaFoldDB" id="A0A8S3YWY1"/>
<comment type="caution">
    <text evidence="6">The sequence shown here is derived from an EMBL/GenBank/DDBJ whole genome shotgun (WGS) entry which is preliminary data.</text>
</comment>
<dbReference type="InterPro" id="IPR041019">
    <property type="entry name" value="TIG1_plexin"/>
</dbReference>
<evidence type="ECO:0000259" key="5">
    <source>
        <dbReference type="SMART" id="SM00429"/>
    </source>
</evidence>
<dbReference type="Pfam" id="PF18020">
    <property type="entry name" value="TIG_2"/>
    <property type="match status" value="1"/>
</dbReference>
<sequence length="482" mass="52847">MLKFSLESVLLTPSSDLDLGCMYKSGEKQHRTPASISNDRHVTCPLPEMDKISQISKGKDHEQVSVHFHVKGRSIVTRSVSVYDCNVHTSCESCARSTFGCKWCYVRGKCLEPRAGCTNLDGKTSSWIDMADSCPKIWTQSKDSGILVHSGQQKQIAVRVINLQPDQTTNVKCTFAHSGHSQIVNATITSSSLTCDALMFNFDEESPYAVADFKVTWGPLNLPLDNPSLIQVRVYKCQHMVSYCGQCLSMDAEYECGWCEQSCTDPTHCEGRCTLQKHCAGNWLDRAVTCPNPQITRFNPTTGPIKGATLVTVTGINLGKSYTDINAEVAGKPCGVKPDHYQAATRFVCEVGQMDIESSGIISVTVDRQYTAKSDSEFVFVDPIVTALTPKAGPKSGGITLTITGDHLDTGSDISVKMEGGMCEILKQNKTALECRTPAQPSKNTDVRVEVSFGGYRKEVPEMFSYKPDPTVSMIEPLKTIM</sequence>
<comment type="subcellular location">
    <subcellularLocation>
        <location evidence="1">Membrane</location>
    </subcellularLocation>
</comment>
<dbReference type="InterPro" id="IPR013783">
    <property type="entry name" value="Ig-like_fold"/>
</dbReference>
<keyword evidence="7" id="KW-1185">Reference proteome</keyword>
<feature type="domain" description="PSI" evidence="4">
    <location>
        <begin position="84"/>
        <end position="135"/>
    </location>
</feature>
<proteinExistence type="predicted"/>
<evidence type="ECO:0000313" key="7">
    <source>
        <dbReference type="Proteomes" id="UP000678393"/>
    </source>
</evidence>
<dbReference type="Proteomes" id="UP000678393">
    <property type="component" value="Unassembled WGS sequence"/>
</dbReference>
<reference evidence="6" key="1">
    <citation type="submission" date="2021-04" db="EMBL/GenBank/DDBJ databases">
        <authorList>
            <consortium name="Molecular Ecology Group"/>
        </authorList>
    </citation>
    <scope>NUCLEOTIDE SEQUENCE</scope>
</reference>
<dbReference type="PANTHER" id="PTHR22625">
    <property type="entry name" value="PLEXIN"/>
    <property type="match status" value="1"/>
</dbReference>
<dbReference type="Pfam" id="PF17960">
    <property type="entry name" value="TIG_plexin"/>
    <property type="match status" value="1"/>
</dbReference>
<organism evidence="6 7">
    <name type="scientific">Candidula unifasciata</name>
    <dbReference type="NCBI Taxonomy" id="100452"/>
    <lineage>
        <taxon>Eukaryota</taxon>
        <taxon>Metazoa</taxon>
        <taxon>Spiralia</taxon>
        <taxon>Lophotrochozoa</taxon>
        <taxon>Mollusca</taxon>
        <taxon>Gastropoda</taxon>
        <taxon>Heterobranchia</taxon>
        <taxon>Euthyneura</taxon>
        <taxon>Panpulmonata</taxon>
        <taxon>Eupulmonata</taxon>
        <taxon>Stylommatophora</taxon>
        <taxon>Helicina</taxon>
        <taxon>Helicoidea</taxon>
        <taxon>Geomitridae</taxon>
        <taxon>Candidula</taxon>
    </lineage>
</organism>
<dbReference type="Gene3D" id="2.60.40.10">
    <property type="entry name" value="Immunoglobulins"/>
    <property type="match status" value="4"/>
</dbReference>
<dbReference type="Pfam" id="PF01437">
    <property type="entry name" value="PSI"/>
    <property type="match status" value="1"/>
</dbReference>
<feature type="domain" description="IPT/TIG" evidence="5">
    <location>
        <begin position="292"/>
        <end position="381"/>
    </location>
</feature>
<feature type="domain" description="PSI" evidence="4">
    <location>
        <begin position="236"/>
        <end position="291"/>
    </location>
</feature>
<gene>
    <name evidence="6" type="ORF">CUNI_LOCUS7265</name>
</gene>
<evidence type="ECO:0000256" key="2">
    <source>
        <dbReference type="ARBA" id="ARBA00023136"/>
    </source>
</evidence>
<dbReference type="EMBL" id="CAJHNH020001144">
    <property type="protein sequence ID" value="CAG5121707.1"/>
    <property type="molecule type" value="Genomic_DNA"/>
</dbReference>
<dbReference type="InterPro" id="IPR041362">
    <property type="entry name" value="TIG2_plexin"/>
</dbReference>
<protein>
    <submittedName>
        <fullName evidence="6">Uncharacterized protein</fullName>
    </submittedName>
</protein>
<keyword evidence="2" id="KW-0472">Membrane</keyword>
<feature type="domain" description="IPT/TIG" evidence="5">
    <location>
        <begin position="382"/>
        <end position="467"/>
    </location>
</feature>
<accession>A0A8S3YWY1</accession>
<name>A0A8S3YWY1_9EUPU</name>
<dbReference type="GO" id="GO:0017154">
    <property type="term" value="F:semaphorin receptor activity"/>
    <property type="evidence" value="ECO:0007669"/>
    <property type="project" value="InterPro"/>
</dbReference>
<dbReference type="GO" id="GO:0002116">
    <property type="term" value="C:semaphorin receptor complex"/>
    <property type="evidence" value="ECO:0007669"/>
    <property type="project" value="TreeGrafter"/>
</dbReference>
<dbReference type="InterPro" id="IPR014756">
    <property type="entry name" value="Ig_E-set"/>
</dbReference>